<dbReference type="PROSITE" id="PS51186">
    <property type="entry name" value="GNAT"/>
    <property type="match status" value="1"/>
</dbReference>
<name>A0ABQ3N718_9BACI</name>
<protein>
    <recommendedName>
        <fullName evidence="1">N-acetyltransferase domain-containing protein</fullName>
    </recommendedName>
</protein>
<evidence type="ECO:0000313" key="3">
    <source>
        <dbReference type="Proteomes" id="UP000637074"/>
    </source>
</evidence>
<dbReference type="SUPFAM" id="SSF55729">
    <property type="entry name" value="Acyl-CoA N-acyltransferases (Nat)"/>
    <property type="match status" value="1"/>
</dbReference>
<comment type="caution">
    <text evidence="2">The sequence shown here is derived from an EMBL/GenBank/DDBJ whole genome shotgun (WGS) entry which is preliminary data.</text>
</comment>
<dbReference type="PANTHER" id="PTHR43233:SF1">
    <property type="entry name" value="FAMILY N-ACETYLTRANSFERASE, PUTATIVE (AFU_ORTHOLOGUE AFUA_6G03350)-RELATED"/>
    <property type="match status" value="1"/>
</dbReference>
<proteinExistence type="predicted"/>
<dbReference type="CDD" id="cd04301">
    <property type="entry name" value="NAT_SF"/>
    <property type="match status" value="1"/>
</dbReference>
<dbReference type="PANTHER" id="PTHR43233">
    <property type="entry name" value="FAMILY N-ACETYLTRANSFERASE, PUTATIVE (AFU_ORTHOLOGUE AFUA_6G03350)-RELATED"/>
    <property type="match status" value="1"/>
</dbReference>
<dbReference type="Gene3D" id="3.40.630.30">
    <property type="match status" value="1"/>
</dbReference>
<organism evidence="2 3">
    <name type="scientific">Neobacillus kokaensis</name>
    <dbReference type="NCBI Taxonomy" id="2759023"/>
    <lineage>
        <taxon>Bacteria</taxon>
        <taxon>Bacillati</taxon>
        <taxon>Bacillota</taxon>
        <taxon>Bacilli</taxon>
        <taxon>Bacillales</taxon>
        <taxon>Bacillaceae</taxon>
        <taxon>Neobacillus</taxon>
    </lineage>
</organism>
<reference evidence="2 3" key="1">
    <citation type="journal article" date="2022" name="Int. J. Syst. Evol. Microbiol.">
        <title>Neobacillus kokaensis sp. nov., isolated from soil.</title>
        <authorList>
            <person name="Yuki K."/>
            <person name="Matsubara H."/>
            <person name="Yamaguchi S."/>
        </authorList>
    </citation>
    <scope>NUCLEOTIDE SEQUENCE [LARGE SCALE GENOMIC DNA]</scope>
    <source>
        <strain evidence="2 3">LOB 377</strain>
    </source>
</reference>
<dbReference type="EMBL" id="BNDS01000014">
    <property type="protein sequence ID" value="GHH99645.1"/>
    <property type="molecule type" value="Genomic_DNA"/>
</dbReference>
<gene>
    <name evidence="2" type="ORF">AM1BK_31880</name>
</gene>
<evidence type="ECO:0000259" key="1">
    <source>
        <dbReference type="PROSITE" id="PS51186"/>
    </source>
</evidence>
<dbReference type="InterPro" id="IPR000182">
    <property type="entry name" value="GNAT_dom"/>
</dbReference>
<accession>A0ABQ3N718</accession>
<dbReference type="InterPro" id="IPR016181">
    <property type="entry name" value="Acyl_CoA_acyltransferase"/>
</dbReference>
<feature type="domain" description="N-acetyltransferase" evidence="1">
    <location>
        <begin position="2"/>
        <end position="131"/>
    </location>
</feature>
<dbReference type="InterPro" id="IPR053144">
    <property type="entry name" value="Acetyltransferase_Butenolide"/>
</dbReference>
<evidence type="ECO:0000313" key="2">
    <source>
        <dbReference type="EMBL" id="GHH99645.1"/>
    </source>
</evidence>
<dbReference type="Pfam" id="PF13673">
    <property type="entry name" value="Acetyltransf_10"/>
    <property type="match status" value="1"/>
</dbReference>
<dbReference type="Proteomes" id="UP000637074">
    <property type="component" value="Unassembled WGS sequence"/>
</dbReference>
<sequence length="131" mass="15030">MIEYKLNTTITPEELSQLFKVSGIKRPADDLPRLQKMIDNADLTFTAWDQEKLVGIARAITDFSYCCYLSDLAVDQNYQKSGIGKELVRLLQEEIGEEVTLLLLSSPTAMEYYPRIGFEKAENGFKIMRKR</sequence>
<dbReference type="RefSeq" id="WP_191274488.1">
    <property type="nucleotide sequence ID" value="NZ_BNDS01000014.1"/>
</dbReference>
<keyword evidence="3" id="KW-1185">Reference proteome</keyword>